<gene>
    <name evidence="8" type="ORF">SAMN05661010_00581</name>
</gene>
<dbReference type="Gene3D" id="1.10.150.120">
    <property type="entry name" value="[2Fe-2S]-binding domain"/>
    <property type="match status" value="1"/>
</dbReference>
<dbReference type="SUPFAM" id="SSF54292">
    <property type="entry name" value="2Fe-2S ferredoxin-like"/>
    <property type="match status" value="1"/>
</dbReference>
<dbReference type="InterPro" id="IPR002888">
    <property type="entry name" value="2Fe-2S-bd"/>
</dbReference>
<dbReference type="GO" id="GO:0004854">
    <property type="term" value="F:xanthine dehydrogenase activity"/>
    <property type="evidence" value="ECO:0007669"/>
    <property type="project" value="InterPro"/>
</dbReference>
<dbReference type="GO" id="GO:0071949">
    <property type="term" value="F:FAD binding"/>
    <property type="evidence" value="ECO:0007669"/>
    <property type="project" value="InterPro"/>
</dbReference>
<keyword evidence="3" id="KW-0274">FAD</keyword>
<dbReference type="InterPro" id="IPR016208">
    <property type="entry name" value="Ald_Oxase/xanthine_DH-like"/>
</dbReference>
<keyword evidence="1" id="KW-0285">Flavoprotein</keyword>
<dbReference type="Gene3D" id="3.30.465.10">
    <property type="match status" value="1"/>
</dbReference>
<sequence>MIDFYLNGQRQQHADVTPDTSVLELLRTRLGQTGTKEGCASGDCGACTVSIGEPDGRGGLSYHSANACITPAHQLNGCHLVTVEGLSRGDALHPVQAAMVDCHGSQCGFCTPGIIMSLFTLHEQQRRRPAPLTQQRMEAALGGNLCRCTGYRPIRDAALRMNEYPDTHPLWADDPDLAGNVATLHTDATKAKPSAGATSQGRFDSPRDLATLRELRRERPQSRLVAGATDLWLESTQQLKILDDIINVRQVAELNTLEETPEGWWVGAAVTYSRLEPLFAEHYPAFEHLMHRFASSQVRNRATLGGNVANASPIGDTPPVLLALDARLALDGPEGAREIPIAEFFLDYKKTALREGEFIRAIFLPRPNADHNLKVWKLSKRREDDISAVLAAFAWRWDNGVMRDVHLAFGGMAGIPKRAPTAEAALEGQAPSQAVFEAAKAALRGEFQPMTDVRGTKEYRSIAAANLLERLRLMLASTSKDSDKKDAEVCLDAYAH</sequence>
<accession>A0A1G9G2X5</accession>
<dbReference type="InterPro" id="IPR002346">
    <property type="entry name" value="Mopterin_DH_FAD-bd"/>
</dbReference>
<evidence type="ECO:0000256" key="1">
    <source>
        <dbReference type="ARBA" id="ARBA00022630"/>
    </source>
</evidence>
<dbReference type="STRING" id="119000.SAMN05661010_00581"/>
<reference evidence="8 9" key="1">
    <citation type="submission" date="2016-10" db="EMBL/GenBank/DDBJ databases">
        <authorList>
            <person name="de Groot N.N."/>
        </authorList>
    </citation>
    <scope>NUCLEOTIDE SEQUENCE [LARGE SCALE GENOMIC DNA]</scope>
    <source>
        <strain evidence="8 9">DSM 14789</strain>
    </source>
</reference>
<organism evidence="8 9">
    <name type="scientific">Modicisalibacter muralis</name>
    <dbReference type="NCBI Taxonomy" id="119000"/>
    <lineage>
        <taxon>Bacteria</taxon>
        <taxon>Pseudomonadati</taxon>
        <taxon>Pseudomonadota</taxon>
        <taxon>Gammaproteobacteria</taxon>
        <taxon>Oceanospirillales</taxon>
        <taxon>Halomonadaceae</taxon>
        <taxon>Modicisalibacter</taxon>
    </lineage>
</organism>
<dbReference type="NCBIfam" id="TIGR02963">
    <property type="entry name" value="xanthine_xdhA"/>
    <property type="match status" value="1"/>
</dbReference>
<evidence type="ECO:0000259" key="7">
    <source>
        <dbReference type="PROSITE" id="PS51387"/>
    </source>
</evidence>
<evidence type="ECO:0000256" key="3">
    <source>
        <dbReference type="ARBA" id="ARBA00022827"/>
    </source>
</evidence>
<dbReference type="InterPro" id="IPR016166">
    <property type="entry name" value="FAD-bd_PCMH"/>
</dbReference>
<dbReference type="Proteomes" id="UP000198654">
    <property type="component" value="Unassembled WGS sequence"/>
</dbReference>
<protein>
    <submittedName>
        <fullName evidence="8">Xanthine dehydrogenase small subunit</fullName>
    </submittedName>
</protein>
<evidence type="ECO:0000259" key="6">
    <source>
        <dbReference type="PROSITE" id="PS51085"/>
    </source>
</evidence>
<dbReference type="Pfam" id="PF01799">
    <property type="entry name" value="Fer2_2"/>
    <property type="match status" value="1"/>
</dbReference>
<dbReference type="InterPro" id="IPR036010">
    <property type="entry name" value="2Fe-2S_ferredoxin-like_sf"/>
</dbReference>
<evidence type="ECO:0000256" key="5">
    <source>
        <dbReference type="ARBA" id="ARBA00023004"/>
    </source>
</evidence>
<dbReference type="GO" id="GO:0005506">
    <property type="term" value="F:iron ion binding"/>
    <property type="evidence" value="ECO:0007669"/>
    <property type="project" value="InterPro"/>
</dbReference>
<dbReference type="PROSITE" id="PS00197">
    <property type="entry name" value="2FE2S_FER_1"/>
    <property type="match status" value="1"/>
</dbReference>
<dbReference type="Gene3D" id="3.30.390.50">
    <property type="entry name" value="CO dehydrogenase flavoprotein, C-terminal domain"/>
    <property type="match status" value="1"/>
</dbReference>
<dbReference type="InterPro" id="IPR014307">
    <property type="entry name" value="Xanthine_DH_ssu"/>
</dbReference>
<dbReference type="Gene3D" id="3.30.43.10">
    <property type="entry name" value="Uridine Diphospho-n-acetylenolpyruvylglucosamine Reductase, domain 2"/>
    <property type="match status" value="1"/>
</dbReference>
<dbReference type="SUPFAM" id="SSF56176">
    <property type="entry name" value="FAD-binding/transporter-associated domain-like"/>
    <property type="match status" value="1"/>
</dbReference>
<dbReference type="PROSITE" id="PS51387">
    <property type="entry name" value="FAD_PCMH"/>
    <property type="match status" value="1"/>
</dbReference>
<dbReference type="Pfam" id="PF00111">
    <property type="entry name" value="Fer2"/>
    <property type="match status" value="1"/>
</dbReference>
<keyword evidence="9" id="KW-1185">Reference proteome</keyword>
<feature type="domain" description="FAD-binding PCMH-type" evidence="7">
    <location>
        <begin position="195"/>
        <end position="369"/>
    </location>
</feature>
<evidence type="ECO:0000256" key="4">
    <source>
        <dbReference type="ARBA" id="ARBA00023002"/>
    </source>
</evidence>
<feature type="domain" description="2Fe-2S ferredoxin-type" evidence="6">
    <location>
        <begin position="1"/>
        <end position="86"/>
    </location>
</feature>
<dbReference type="InterPro" id="IPR012175">
    <property type="entry name" value="Xanth_DH_ssu_bac"/>
</dbReference>
<dbReference type="CDD" id="cd00207">
    <property type="entry name" value="fer2"/>
    <property type="match status" value="1"/>
</dbReference>
<proteinExistence type="predicted"/>
<dbReference type="InterPro" id="IPR016167">
    <property type="entry name" value="FAD-bd_PCMH_sub1"/>
</dbReference>
<dbReference type="Pfam" id="PF00941">
    <property type="entry name" value="FAD_binding_5"/>
    <property type="match status" value="1"/>
</dbReference>
<dbReference type="PROSITE" id="PS51085">
    <property type="entry name" value="2FE2S_FER_2"/>
    <property type="match status" value="1"/>
</dbReference>
<dbReference type="Gene3D" id="3.10.20.30">
    <property type="match status" value="1"/>
</dbReference>
<keyword evidence="4" id="KW-0560">Oxidoreductase</keyword>
<dbReference type="AlphaFoldDB" id="A0A1G9G2X5"/>
<dbReference type="EMBL" id="FNGI01000001">
    <property type="protein sequence ID" value="SDK94927.1"/>
    <property type="molecule type" value="Genomic_DNA"/>
</dbReference>
<dbReference type="InterPro" id="IPR001041">
    <property type="entry name" value="2Fe-2S_ferredoxin-type"/>
</dbReference>
<evidence type="ECO:0000313" key="9">
    <source>
        <dbReference type="Proteomes" id="UP000198654"/>
    </source>
</evidence>
<dbReference type="InterPro" id="IPR036318">
    <property type="entry name" value="FAD-bd_PCMH-like_sf"/>
</dbReference>
<evidence type="ECO:0000256" key="2">
    <source>
        <dbReference type="ARBA" id="ARBA00022723"/>
    </source>
</evidence>
<dbReference type="InterPro" id="IPR016169">
    <property type="entry name" value="FAD-bd_PCMH_sub2"/>
</dbReference>
<evidence type="ECO:0000313" key="8">
    <source>
        <dbReference type="EMBL" id="SDK94927.1"/>
    </source>
</evidence>
<dbReference type="PANTHER" id="PTHR45444:SF3">
    <property type="entry name" value="XANTHINE DEHYDROGENASE"/>
    <property type="match status" value="1"/>
</dbReference>
<keyword evidence="5" id="KW-0408">Iron</keyword>
<dbReference type="InterPro" id="IPR005107">
    <property type="entry name" value="CO_DH_flav_C"/>
</dbReference>
<dbReference type="GO" id="GO:0051537">
    <property type="term" value="F:2 iron, 2 sulfur cluster binding"/>
    <property type="evidence" value="ECO:0007669"/>
    <property type="project" value="InterPro"/>
</dbReference>
<dbReference type="Pfam" id="PF03450">
    <property type="entry name" value="CO_deh_flav_C"/>
    <property type="match status" value="1"/>
</dbReference>
<dbReference type="InterPro" id="IPR012675">
    <property type="entry name" value="Beta-grasp_dom_sf"/>
</dbReference>
<dbReference type="RefSeq" id="WP_089725299.1">
    <property type="nucleotide sequence ID" value="NZ_FNGI01000001.1"/>
</dbReference>
<dbReference type="OrthoDB" id="9775084at2"/>
<dbReference type="InterPro" id="IPR036884">
    <property type="entry name" value="2Fe-2S-bd_dom_sf"/>
</dbReference>
<dbReference type="PIRSF" id="PIRSF036557">
    <property type="entry name" value="XdhA_RC"/>
    <property type="match status" value="1"/>
</dbReference>
<dbReference type="InterPro" id="IPR036683">
    <property type="entry name" value="CO_DH_flav_C_dom_sf"/>
</dbReference>
<dbReference type="SMART" id="SM01092">
    <property type="entry name" value="CO_deh_flav_C"/>
    <property type="match status" value="1"/>
</dbReference>
<name>A0A1G9G2X5_9GAMM</name>
<dbReference type="SUPFAM" id="SSF47741">
    <property type="entry name" value="CO dehydrogenase ISP C-domain like"/>
    <property type="match status" value="1"/>
</dbReference>
<dbReference type="SUPFAM" id="SSF55447">
    <property type="entry name" value="CO dehydrogenase flavoprotein C-terminal domain-like"/>
    <property type="match status" value="1"/>
</dbReference>
<dbReference type="InterPro" id="IPR006058">
    <property type="entry name" value="2Fe2S_fd_BS"/>
</dbReference>
<keyword evidence="2" id="KW-0479">Metal-binding</keyword>
<dbReference type="PANTHER" id="PTHR45444">
    <property type="entry name" value="XANTHINE DEHYDROGENASE"/>
    <property type="match status" value="1"/>
</dbReference>